<reference evidence="2" key="1">
    <citation type="submission" date="2023-04" db="EMBL/GenBank/DDBJ databases">
        <title>Phytophthora lilii NBRC 32176.</title>
        <authorList>
            <person name="Ichikawa N."/>
            <person name="Sato H."/>
            <person name="Tonouchi N."/>
        </authorList>
    </citation>
    <scope>NUCLEOTIDE SEQUENCE</scope>
    <source>
        <strain evidence="2">NBRC 32176</strain>
    </source>
</reference>
<accession>A0A9W6TPK0</accession>
<dbReference type="Proteomes" id="UP001165083">
    <property type="component" value="Unassembled WGS sequence"/>
</dbReference>
<dbReference type="EMBL" id="BSXW01000261">
    <property type="protein sequence ID" value="GMF16730.1"/>
    <property type="molecule type" value="Genomic_DNA"/>
</dbReference>
<name>A0A9W6TPK0_9STRA</name>
<proteinExistence type="predicted"/>
<gene>
    <name evidence="2" type="ORF">Plil01_000601300</name>
</gene>
<evidence type="ECO:0000313" key="2">
    <source>
        <dbReference type="EMBL" id="GMF16730.1"/>
    </source>
</evidence>
<protein>
    <submittedName>
        <fullName evidence="2">Unnamed protein product</fullName>
    </submittedName>
</protein>
<dbReference type="OrthoDB" id="122463at2759"/>
<feature type="region of interest" description="Disordered" evidence="1">
    <location>
        <begin position="231"/>
        <end position="257"/>
    </location>
</feature>
<evidence type="ECO:0000256" key="1">
    <source>
        <dbReference type="SAM" id="MobiDB-lite"/>
    </source>
</evidence>
<organism evidence="2 3">
    <name type="scientific">Phytophthora lilii</name>
    <dbReference type="NCBI Taxonomy" id="2077276"/>
    <lineage>
        <taxon>Eukaryota</taxon>
        <taxon>Sar</taxon>
        <taxon>Stramenopiles</taxon>
        <taxon>Oomycota</taxon>
        <taxon>Peronosporomycetes</taxon>
        <taxon>Peronosporales</taxon>
        <taxon>Peronosporaceae</taxon>
        <taxon>Phytophthora</taxon>
    </lineage>
</organism>
<evidence type="ECO:0000313" key="3">
    <source>
        <dbReference type="Proteomes" id="UP001165083"/>
    </source>
</evidence>
<keyword evidence="3" id="KW-1185">Reference proteome</keyword>
<sequence length="284" mass="31722">MPTARGPPPPPRSVPDDSLFRASLHRLNDDQATDVDRRFAALAPLPTPVAPELCTRTWIPAGKLTTEHNVSEIMASLDSDSQPELWREAKPHLRDFMRIPHQGISFVCPSDHALQRFGGVQLTICDTPVTIRKYSSYDTLYYVDLQRLPADVSDPLIYDWLVARGARPILITPTQVLGELKSRARTVYFNSVKCPDALFEPTGEPLREIVFVDGEKPCFVQHRLRRYNRIKPPSLRSLPRRPSDVSDASMRSGNDGVNAARVSTVNLSSAPVRMSTSLTPTGWV</sequence>
<comment type="caution">
    <text evidence="2">The sequence shown here is derived from an EMBL/GenBank/DDBJ whole genome shotgun (WGS) entry which is preliminary data.</text>
</comment>
<dbReference type="AlphaFoldDB" id="A0A9W6TPK0"/>